<evidence type="ECO:0000256" key="1">
    <source>
        <dbReference type="SAM" id="MobiDB-lite"/>
    </source>
</evidence>
<sequence>MQKAISETREDKDITLQFYRVTVLLEPITESSWYEMKREQQNLPAFSDANKLACSFCLDELSPSITYAKCLDCEQCEVLICIECLRMGMESHPHTRSHRYTFCDAIGPPTFFENDTQTPWGAQEDLQLLNALLHSHLNQWPELSKDWGRKKTLTDALERLDKCFIRGPIGQYVLKNYSRGYVKDWSENDQQSPDSDYLATCSDITLPSTSTSTNVVKNDFECDGNTRNGKMDISSRKLEEKSSPIASSSNLINSSPLSTKRNYLDEEEESDEELPEIVEKRNSSQESITDNNEIASNGVFERKSRKEQLLAAAKNVAAEAIRGKSRKTSLELSEAAINLDGNSNGEASSVNNTPNKKNQQIKEKKEFLSPEQITLLYASSKYNPYFYNYPPHPMDAHTVAKFDEEDLQLLTYLPYRDEFETEYKNEAEQLITQLVFLAENEQTTESDRFLNEVNFARFNRYNRLMRIRAAKRAIILEHRMLAEYLNIVKTNISEKGKYLVFPDRYFSTKSKEDAYRPIFAQLRQVADRETINHLAKDVAAMETLKDQIEELKMLQSKGITRVKGRLKVDLASMIWSRKRRTRKTENAEMRKASLRWKRIKRWTKRTHLQQQLDEPEDDDDQ</sequence>
<proteinExistence type="predicted"/>
<feature type="compositionally biased region" description="Low complexity" evidence="1">
    <location>
        <begin position="243"/>
        <end position="258"/>
    </location>
</feature>
<dbReference type="PANTHER" id="PTHR12374">
    <property type="entry name" value="TRANSCRIPTIONAL ADAPTOR 2 ADA2 -RELATED"/>
    <property type="match status" value="1"/>
</dbReference>
<protein>
    <recommendedName>
        <fullName evidence="2">Transcriptional adapter 2-alpha/beta-like domain-containing protein</fullName>
    </recommendedName>
</protein>
<dbReference type="InterPro" id="IPR055141">
    <property type="entry name" value="TADA2A_B-like_dom"/>
</dbReference>
<feature type="domain" description="Transcriptional adapter 2-alpha/beta-like" evidence="2">
    <location>
        <begin position="409"/>
        <end position="489"/>
    </location>
</feature>
<dbReference type="AlphaFoldDB" id="A0A914LJW3"/>
<feature type="compositionally biased region" description="Polar residues" evidence="1">
    <location>
        <begin position="284"/>
        <end position="295"/>
    </location>
</feature>
<name>A0A914LJW3_MELIC</name>
<evidence type="ECO:0000313" key="3">
    <source>
        <dbReference type="Proteomes" id="UP000887563"/>
    </source>
</evidence>
<keyword evidence="3" id="KW-1185">Reference proteome</keyword>
<dbReference type="GO" id="GO:0070461">
    <property type="term" value="C:SAGA-type complex"/>
    <property type="evidence" value="ECO:0007669"/>
    <property type="project" value="TreeGrafter"/>
</dbReference>
<feature type="region of interest" description="Disordered" evidence="1">
    <location>
        <begin position="339"/>
        <end position="362"/>
    </location>
</feature>
<dbReference type="PANTHER" id="PTHR12374:SF63">
    <property type="entry name" value="TRANSCRIPTIONAL ADAPTER 2-BETA"/>
    <property type="match status" value="1"/>
</dbReference>
<organism evidence="3 4">
    <name type="scientific">Meloidogyne incognita</name>
    <name type="common">Southern root-knot nematode worm</name>
    <name type="synonym">Oxyuris incognita</name>
    <dbReference type="NCBI Taxonomy" id="6306"/>
    <lineage>
        <taxon>Eukaryota</taxon>
        <taxon>Metazoa</taxon>
        <taxon>Ecdysozoa</taxon>
        <taxon>Nematoda</taxon>
        <taxon>Chromadorea</taxon>
        <taxon>Rhabditida</taxon>
        <taxon>Tylenchina</taxon>
        <taxon>Tylenchomorpha</taxon>
        <taxon>Tylenchoidea</taxon>
        <taxon>Meloidogynidae</taxon>
        <taxon>Meloidogyninae</taxon>
        <taxon>Meloidogyne</taxon>
        <taxon>Meloidogyne incognita group</taxon>
    </lineage>
</organism>
<dbReference type="Proteomes" id="UP000887563">
    <property type="component" value="Unplaced"/>
</dbReference>
<feature type="compositionally biased region" description="Acidic residues" evidence="1">
    <location>
        <begin position="265"/>
        <end position="276"/>
    </location>
</feature>
<evidence type="ECO:0000313" key="4">
    <source>
        <dbReference type="WBParaSite" id="Minc3s00565g14359"/>
    </source>
</evidence>
<evidence type="ECO:0000259" key="2">
    <source>
        <dbReference type="Pfam" id="PF22941"/>
    </source>
</evidence>
<reference evidence="4" key="1">
    <citation type="submission" date="2022-11" db="UniProtKB">
        <authorList>
            <consortium name="WormBaseParasite"/>
        </authorList>
    </citation>
    <scope>IDENTIFICATION</scope>
</reference>
<accession>A0A914LJW3</accession>
<dbReference type="GO" id="GO:0006338">
    <property type="term" value="P:chromatin remodeling"/>
    <property type="evidence" value="ECO:0007669"/>
    <property type="project" value="TreeGrafter"/>
</dbReference>
<feature type="region of interest" description="Disordered" evidence="1">
    <location>
        <begin position="213"/>
        <end position="300"/>
    </location>
</feature>
<feature type="compositionally biased region" description="Basic and acidic residues" evidence="1">
    <location>
        <begin position="229"/>
        <end position="242"/>
    </location>
</feature>
<dbReference type="Pfam" id="PF22941">
    <property type="entry name" value="TADA2A-like_3rd"/>
    <property type="match status" value="1"/>
</dbReference>
<dbReference type="GO" id="GO:0005634">
    <property type="term" value="C:nucleus"/>
    <property type="evidence" value="ECO:0007669"/>
    <property type="project" value="TreeGrafter"/>
</dbReference>
<feature type="compositionally biased region" description="Polar residues" evidence="1">
    <location>
        <begin position="340"/>
        <end position="354"/>
    </location>
</feature>
<dbReference type="GO" id="GO:0006357">
    <property type="term" value="P:regulation of transcription by RNA polymerase II"/>
    <property type="evidence" value="ECO:0007669"/>
    <property type="project" value="TreeGrafter"/>
</dbReference>
<dbReference type="WBParaSite" id="Minc3s00565g14359">
    <property type="protein sequence ID" value="Minc3s00565g14359"/>
    <property type="gene ID" value="Minc3s00565g14359"/>
</dbReference>
<dbReference type="GO" id="GO:0003682">
    <property type="term" value="F:chromatin binding"/>
    <property type="evidence" value="ECO:0007669"/>
    <property type="project" value="TreeGrafter"/>
</dbReference>
<dbReference type="GO" id="GO:0003713">
    <property type="term" value="F:transcription coactivator activity"/>
    <property type="evidence" value="ECO:0007669"/>
    <property type="project" value="TreeGrafter"/>
</dbReference>